<proteinExistence type="predicted"/>
<evidence type="ECO:0000256" key="1">
    <source>
        <dbReference type="SAM" id="SignalP"/>
    </source>
</evidence>
<evidence type="ECO:0000313" key="4">
    <source>
        <dbReference type="Proteomes" id="UP000195950"/>
    </source>
</evidence>
<dbReference type="Pfam" id="PF19910">
    <property type="entry name" value="DUF6383"/>
    <property type="match status" value="1"/>
</dbReference>
<accession>A0A1Y4IT01</accession>
<dbReference type="Proteomes" id="UP000195950">
    <property type="component" value="Unassembled WGS sequence"/>
</dbReference>
<feature type="domain" description="DUF6383" evidence="2">
    <location>
        <begin position="1102"/>
        <end position="1174"/>
    </location>
</feature>
<name>A0A1Y4IT01_PARDI</name>
<feature type="signal peptide" evidence="1">
    <location>
        <begin position="1"/>
        <end position="22"/>
    </location>
</feature>
<sequence>MNKKFSTLLAGMALLSAMSVNAQVQPGVVIPVESGVTNIPRLAEMASLQGKKLKLGVNEELYQLQVKYGPSQTLTGVLAMDEDGKLYVADPETLDATGMANTLWCVTVSAQENGQAPKFDFENRATGMILDIATNNITAVDTPVDAIVGGDVSGWAFSRSYESLEVDKALFSYISAEEILGIKVADNGTVQVAKVKANEYNRDENKYSTTNNYFSEFSLYSPAEFYLTATELNTIFGTYNDEKHGIKLGFDKDVLGTDIPNPFNAQSFYATQASWASGTLADDGAGNTPAVSRVPYLNVRQKDKEAYLRVDTAYTNEKGVPFLAYKWVSEWKDVNSTSTSNTEVEYDDASQYLMRSNLKNQYKFLFVYTPKNDNLKIYIHTVTNKDINDADAYWYSTTTKGSNWRVSLQDLIANQTRILTVDEKQQNTTITLGYKSCGAVTPTRTSLADGVYFIQNSKGQYLASPIHKNGGIEWVTVNDKQDVNHMPAFQWVVLKTNPADKNNVSSIQIWNREFATKGVNSAASIQLNTPADKDYYYVTKDVTVDGSTKLIANDKLTIKEVEAKYQSDKYLGYKKIAKNDLLVNKYTFNYYHPYSSDKFIAQSEKDSVLTVLDGKDAFVLDTVQYNRATGADEAYGYVILSKDIQKRLPNLVQLYRTVYTAMKGDLNWAINKEDKFNVSKYFGATAEENTKATPFFFKENNCIDGVHYYAILSTQWDSNKKVYTIVERDNDKAGVSDYDGNATLKAQILSETRTSAFAIAPDNSPLYRRFNNVALGESATDAADSLVFVEKYRKEYLMDEMNPSFMDKDNEVDYLGIWSKEHAKGNLAMRVDTAWLNRGAGNVKPQYLISVARDDQGAIETIPCDEADDKHFYIDEKGNAHKTDKWNCQHAKQGRAGFAYGKYLVSFADSARMEDSQKQPWMDIVNGYTRVGFVKAVHAGDSLFILVNEFKNMKPADLDTAEIVKAYKAAKINTQYIVNLQGDQHKNVTWSFRYVNPENAGKVTEEGDDNAFMFESNVYTDSQTSTPSVDYAEGAEKNIPLGNVHAKLNNAIAPMYAAWLKMQNGCLVLTRYDSDFNSSKTGGDAALVFNVAQKTDEDGMVTSNDEVSVEGVSVVSGNGAVTVQGAAGKSVVITNILGKVVAETILTSDNATISVPAGIVAVAVDGEEAVKVVVK</sequence>
<comment type="caution">
    <text evidence="3">The sequence shown here is derived from an EMBL/GenBank/DDBJ whole genome shotgun (WGS) entry which is preliminary data.</text>
</comment>
<reference evidence="4" key="1">
    <citation type="submission" date="2017-04" db="EMBL/GenBank/DDBJ databases">
        <title>Function of individual gut microbiota members based on whole genome sequencing of pure cultures obtained from chicken caecum.</title>
        <authorList>
            <person name="Medvecky M."/>
            <person name="Cejkova D."/>
            <person name="Polansky O."/>
            <person name="Karasova D."/>
            <person name="Kubasova T."/>
            <person name="Cizek A."/>
            <person name="Rychlik I."/>
        </authorList>
    </citation>
    <scope>NUCLEOTIDE SEQUENCE [LARGE SCALE GENOMIC DNA]</scope>
    <source>
        <strain evidence="4">An199</strain>
    </source>
</reference>
<gene>
    <name evidence="3" type="ORF">B5F32_07390</name>
</gene>
<dbReference type="RefSeq" id="WP_087343555.1">
    <property type="nucleotide sequence ID" value="NZ_NFJX01000005.1"/>
</dbReference>
<dbReference type="EMBL" id="NFJX01000005">
    <property type="protein sequence ID" value="OUP20002.1"/>
    <property type="molecule type" value="Genomic_DNA"/>
</dbReference>
<dbReference type="AlphaFoldDB" id="A0A1Y4IT01"/>
<feature type="chain" id="PRO_5012508864" description="DUF6383 domain-containing protein" evidence="1">
    <location>
        <begin position="23"/>
        <end position="1175"/>
    </location>
</feature>
<evidence type="ECO:0000313" key="3">
    <source>
        <dbReference type="EMBL" id="OUP20002.1"/>
    </source>
</evidence>
<evidence type="ECO:0000259" key="2">
    <source>
        <dbReference type="Pfam" id="PF19910"/>
    </source>
</evidence>
<organism evidence="3 4">
    <name type="scientific">Parabacteroides distasonis</name>
    <dbReference type="NCBI Taxonomy" id="823"/>
    <lineage>
        <taxon>Bacteria</taxon>
        <taxon>Pseudomonadati</taxon>
        <taxon>Bacteroidota</taxon>
        <taxon>Bacteroidia</taxon>
        <taxon>Bacteroidales</taxon>
        <taxon>Tannerellaceae</taxon>
        <taxon>Parabacteroides</taxon>
    </lineage>
</organism>
<protein>
    <recommendedName>
        <fullName evidence="2">DUF6383 domain-containing protein</fullName>
    </recommendedName>
</protein>
<keyword evidence="1" id="KW-0732">Signal</keyword>
<dbReference type="InterPro" id="IPR045963">
    <property type="entry name" value="DUF6383"/>
</dbReference>